<name>A0A1G6HKU4_9BACI</name>
<reference evidence="2" key="1">
    <citation type="submission" date="2016-09" db="EMBL/GenBank/DDBJ databases">
        <authorList>
            <person name="Varghese N."/>
            <person name="Submissions S."/>
        </authorList>
    </citation>
    <scope>NUCLEOTIDE SEQUENCE [LARGE SCALE GENOMIC DNA]</scope>
    <source>
        <strain evidence="2">25nlg</strain>
    </source>
</reference>
<accession>A0A1G6HKU4</accession>
<gene>
    <name evidence="1" type="ORF">SAMN05421737_10443</name>
</gene>
<evidence type="ECO:0000313" key="2">
    <source>
        <dbReference type="Proteomes" id="UP000242662"/>
    </source>
</evidence>
<keyword evidence="2" id="KW-1185">Reference proteome</keyword>
<dbReference type="STRING" id="1464122.SAMN05421737_10443"/>
<dbReference type="Proteomes" id="UP000242662">
    <property type="component" value="Unassembled WGS sequence"/>
</dbReference>
<dbReference type="Pfam" id="PF07875">
    <property type="entry name" value="Coat_F"/>
    <property type="match status" value="1"/>
</dbReference>
<evidence type="ECO:0000313" key="1">
    <source>
        <dbReference type="EMBL" id="SDB94748.1"/>
    </source>
</evidence>
<organism evidence="1 2">
    <name type="scientific">Shouchella lonarensis</name>
    <dbReference type="NCBI Taxonomy" id="1464122"/>
    <lineage>
        <taxon>Bacteria</taxon>
        <taxon>Bacillati</taxon>
        <taxon>Bacillota</taxon>
        <taxon>Bacilli</taxon>
        <taxon>Bacillales</taxon>
        <taxon>Bacillaceae</taxon>
        <taxon>Shouchella</taxon>
    </lineage>
</organism>
<protein>
    <submittedName>
        <fullName evidence="1">Coat F domain-containing protein</fullName>
    </submittedName>
</protein>
<sequence>MSKKIQNPAITIPDTSNMTDRDFITDMLTTEKYITVSYAIAEHEASHASLYETIHQISNESNQMQRRLYECMFQKGLYPLEAADTSKIQESYTQHVGYESQFPYGQGN</sequence>
<dbReference type="AlphaFoldDB" id="A0A1G6HKU4"/>
<proteinExistence type="predicted"/>
<dbReference type="EMBL" id="FMYM01000004">
    <property type="protein sequence ID" value="SDB94748.1"/>
    <property type="molecule type" value="Genomic_DNA"/>
</dbReference>
<dbReference type="InterPro" id="IPR012851">
    <property type="entry name" value="Spore_coat_CotF-like"/>
</dbReference>
<dbReference type="RefSeq" id="WP_176763806.1">
    <property type="nucleotide sequence ID" value="NZ_FMYM01000004.1"/>
</dbReference>